<keyword evidence="5 8" id="KW-1133">Transmembrane helix</keyword>
<evidence type="ECO:0000256" key="4">
    <source>
        <dbReference type="ARBA" id="ARBA00022692"/>
    </source>
</evidence>
<evidence type="ECO:0000256" key="5">
    <source>
        <dbReference type="ARBA" id="ARBA00022989"/>
    </source>
</evidence>
<evidence type="ECO:0000256" key="8">
    <source>
        <dbReference type="SAM" id="Phobius"/>
    </source>
</evidence>
<evidence type="ECO:0000256" key="1">
    <source>
        <dbReference type="ARBA" id="ARBA00004236"/>
    </source>
</evidence>
<feature type="compositionally biased region" description="Polar residues" evidence="7">
    <location>
        <begin position="10"/>
        <end position="26"/>
    </location>
</feature>
<evidence type="ECO:0000313" key="11">
    <source>
        <dbReference type="Proteomes" id="UP000733379"/>
    </source>
</evidence>
<name>A0ABS6B8A5_9NOCA</name>
<evidence type="ECO:0000256" key="6">
    <source>
        <dbReference type="ARBA" id="ARBA00023136"/>
    </source>
</evidence>
<accession>A0ABS6B8A5</accession>
<evidence type="ECO:0000313" key="10">
    <source>
        <dbReference type="EMBL" id="MBU3065399.1"/>
    </source>
</evidence>
<evidence type="ECO:0000256" key="3">
    <source>
        <dbReference type="ARBA" id="ARBA00022475"/>
    </source>
</evidence>
<evidence type="ECO:0000259" key="9">
    <source>
        <dbReference type="Pfam" id="PF11203"/>
    </source>
</evidence>
<reference evidence="10 11" key="1">
    <citation type="submission" date="2021-06" db="EMBL/GenBank/DDBJ databases">
        <title>Actinomycetes sequencing.</title>
        <authorList>
            <person name="Shan Q."/>
        </authorList>
    </citation>
    <scope>NUCLEOTIDE SEQUENCE [LARGE SCALE GENOMIC DNA]</scope>
    <source>
        <strain evidence="10 11">NEAU-G5</strain>
    </source>
</reference>
<comment type="similarity">
    <text evidence="2">Belongs to the EccE family.</text>
</comment>
<keyword evidence="4 8" id="KW-0812">Transmembrane</keyword>
<evidence type="ECO:0000256" key="2">
    <source>
        <dbReference type="ARBA" id="ARBA00007759"/>
    </source>
</evidence>
<evidence type="ECO:0000256" key="7">
    <source>
        <dbReference type="SAM" id="MobiDB-lite"/>
    </source>
</evidence>
<proteinExistence type="inferred from homology"/>
<gene>
    <name evidence="10" type="primary">eccE</name>
    <name evidence="10" type="ORF">KO481_28210</name>
</gene>
<dbReference type="NCBIfam" id="TIGR03923">
    <property type="entry name" value="T7SS_EccE"/>
    <property type="match status" value="1"/>
</dbReference>
<organism evidence="10 11">
    <name type="scientific">Nocardia albiluteola</name>
    <dbReference type="NCBI Taxonomy" id="2842303"/>
    <lineage>
        <taxon>Bacteria</taxon>
        <taxon>Bacillati</taxon>
        <taxon>Actinomycetota</taxon>
        <taxon>Actinomycetes</taxon>
        <taxon>Mycobacteriales</taxon>
        <taxon>Nocardiaceae</taxon>
        <taxon>Nocardia</taxon>
    </lineage>
</organism>
<keyword evidence="6 8" id="KW-0472">Membrane</keyword>
<dbReference type="RefSeq" id="WP_215921513.1">
    <property type="nucleotide sequence ID" value="NZ_JAHKNI010000010.1"/>
</dbReference>
<comment type="caution">
    <text evidence="10">The sequence shown here is derived from an EMBL/GenBank/DDBJ whole genome shotgun (WGS) entry which is preliminary data.</text>
</comment>
<dbReference type="InterPro" id="IPR021368">
    <property type="entry name" value="T7SS_EccE"/>
</dbReference>
<feature type="domain" description="Type VII secretion system protein EccE" evidence="9">
    <location>
        <begin position="217"/>
        <end position="312"/>
    </location>
</feature>
<feature type="transmembrane region" description="Helical" evidence="8">
    <location>
        <begin position="72"/>
        <end position="92"/>
    </location>
</feature>
<dbReference type="InterPro" id="IPR050051">
    <property type="entry name" value="EccE_dom"/>
</dbReference>
<protein>
    <submittedName>
        <fullName evidence="10">Type VII secretion protein EccE</fullName>
    </submittedName>
</protein>
<dbReference type="EMBL" id="JAHKNI010000010">
    <property type="protein sequence ID" value="MBU3065399.1"/>
    <property type="molecule type" value="Genomic_DNA"/>
</dbReference>
<dbReference type="Pfam" id="PF11203">
    <property type="entry name" value="EccE"/>
    <property type="match status" value="1"/>
</dbReference>
<sequence>MGDIAAAPEQTASATTNPETIMQSAQEPPAGPPPLTSDKPDVFHHLPLPVILPAATLGAGVGTAVIAFHGPLLAALAAGVVVAAFGALRVHGRNVWRILAMRLALRWRERRQSGVTPSVEPFDVPVPESDGNIYGMRWDGRCLITMVRVEPRGVAPTLLSPTVIRTADEIPLDEVARCLSQFDIRLAAIDVVALGVRAGGNHEAVRIYEQILGSLPATATRTVWLTLRLDPMDNTEAIGNRGGGTEGAVRTAMVATRRVVNRLARHGVRVRVLTAAELTAAESATGHDIDPGQWLEDWHALRCNGIELAGYTIQPDRLNSDVMAGIWAVPGLSTMVRLQVRPAGGSAARRESGGRVAVTALVRHDTAGAATEEVRTRLSGLGLRPLTGVQRQMLLEGGDHGAASFGVPAALTWLTVPSGGCGQVIGATTDGFGVAVPLFGPAVRRVEIVGSLWLVQQTTLRAMAVGARVIVHSTRPQDWAHLAEQIGAPEALSVSHPGGGAQHTAAATMIVYDGVASAGQVSEATVVHVRAPGEDESAAILDADVVLVESADRRDDVRIRTAAGEFEVRIVSIPEELRYLSGANPGGVETLQPA</sequence>
<feature type="region of interest" description="Disordered" evidence="7">
    <location>
        <begin position="1"/>
        <end position="39"/>
    </location>
</feature>
<keyword evidence="3" id="KW-1003">Cell membrane</keyword>
<feature type="transmembrane region" description="Helical" evidence="8">
    <location>
        <begin position="46"/>
        <end position="66"/>
    </location>
</feature>
<comment type="subcellular location">
    <subcellularLocation>
        <location evidence="1">Cell membrane</location>
    </subcellularLocation>
</comment>
<dbReference type="Proteomes" id="UP000733379">
    <property type="component" value="Unassembled WGS sequence"/>
</dbReference>
<keyword evidence="11" id="KW-1185">Reference proteome</keyword>